<name>F3KZR4_9GAMM</name>
<keyword evidence="3" id="KW-1185">Reference proteome</keyword>
<dbReference type="AlphaFoldDB" id="F3KZR4"/>
<proteinExistence type="predicted"/>
<dbReference type="SUPFAM" id="SSF47090">
    <property type="entry name" value="PGBD-like"/>
    <property type="match status" value="1"/>
</dbReference>
<reference evidence="2 3" key="1">
    <citation type="journal article" date="2011" name="J. Bacteriol.">
        <title>Genome sequence of strain IMCC3088, a proteorhodopsin-containing marine bacterium belonging to the OM60/NOR5 clade.</title>
        <authorList>
            <person name="Jang Y."/>
            <person name="Oh H.M."/>
            <person name="Kang I."/>
            <person name="Lee K."/>
            <person name="Yang S.J."/>
            <person name="Cho J.C."/>
        </authorList>
    </citation>
    <scope>NUCLEOTIDE SEQUENCE [LARGE SCALE GENOMIC DNA]</scope>
    <source>
        <strain evidence="2 3">IMCC3088</strain>
    </source>
</reference>
<comment type="caution">
    <text evidence="2">The sequence shown here is derived from an EMBL/GenBank/DDBJ whole genome shotgun (WGS) entry which is preliminary data.</text>
</comment>
<dbReference type="EMBL" id="AEIG01000014">
    <property type="protein sequence ID" value="EGG30493.1"/>
    <property type="molecule type" value="Genomic_DNA"/>
</dbReference>
<dbReference type="InterPro" id="IPR036365">
    <property type="entry name" value="PGBD-like_sf"/>
</dbReference>
<sequence length="121" mass="13325">MTLVSDDGGVQAELDELAALWTGDYFYIWRPPMSFDAAVGLGSIGLDVVDIAQRFGRYDRTNQVLADEVFTQALHERVIQFQAEQGLTTDGMVGRETLVALAAQMNERPTAASVLDAWRDS</sequence>
<dbReference type="Gene3D" id="1.10.101.10">
    <property type="entry name" value="PGBD-like superfamily/PGBD"/>
    <property type="match status" value="1"/>
</dbReference>
<evidence type="ECO:0000313" key="3">
    <source>
        <dbReference type="Proteomes" id="UP000005615"/>
    </source>
</evidence>
<dbReference type="InterPro" id="IPR036366">
    <property type="entry name" value="PGBDSf"/>
</dbReference>
<feature type="domain" description="Peptidoglycan binding-like" evidence="1">
    <location>
        <begin position="54"/>
        <end position="101"/>
    </location>
</feature>
<dbReference type="STRING" id="2518989.IMCC3088_470"/>
<gene>
    <name evidence="2" type="ORF">IMCC3088_470</name>
</gene>
<dbReference type="eggNOG" id="COG3409">
    <property type="taxonomic scope" value="Bacteria"/>
</dbReference>
<accession>F3KZR4</accession>
<dbReference type="RefSeq" id="WP_009574905.1">
    <property type="nucleotide sequence ID" value="NZ_AEIG01000014.1"/>
</dbReference>
<dbReference type="InterPro" id="IPR002477">
    <property type="entry name" value="Peptidoglycan-bd-like"/>
</dbReference>
<organism evidence="2 3">
    <name type="scientific">Aequoribacter fuscus</name>
    <dbReference type="NCBI Taxonomy" id="2518989"/>
    <lineage>
        <taxon>Bacteria</taxon>
        <taxon>Pseudomonadati</taxon>
        <taxon>Pseudomonadota</taxon>
        <taxon>Gammaproteobacteria</taxon>
        <taxon>Cellvibrionales</taxon>
        <taxon>Halieaceae</taxon>
        <taxon>Aequoribacter</taxon>
    </lineage>
</organism>
<evidence type="ECO:0000259" key="1">
    <source>
        <dbReference type="Pfam" id="PF01471"/>
    </source>
</evidence>
<dbReference type="Pfam" id="PF01471">
    <property type="entry name" value="PG_binding_1"/>
    <property type="match status" value="1"/>
</dbReference>
<protein>
    <submittedName>
        <fullName evidence="2">General secretion pathway protein A</fullName>
    </submittedName>
</protein>
<evidence type="ECO:0000313" key="2">
    <source>
        <dbReference type="EMBL" id="EGG30493.1"/>
    </source>
</evidence>
<dbReference type="Proteomes" id="UP000005615">
    <property type="component" value="Unassembled WGS sequence"/>
</dbReference>